<accession>A0ABS6V4U0</accession>
<sequence>MATPTPPEPPTAREPKEADPRPALFVPVGENFTRLFGQAAATRAYRLAGSAGLEPGSADRLGEEGGRSVLIADLDYVWDPAWLPAMVQRPGTVLTHDGHAIIAHCVGPAQREAVMTAMANDATHALPDMKEFASSERPHRFILPLTPETQPIAARAAFIAGCEPVTDAITVAIRAVPAFHLARWAARIGIGAAAMTLLGVALSMLAFAFFWYGLMWPGLIAGAVSLIAATAGRGLVRAIGTDAPWRPIHGTIAGTFVPPLWYVGFGHGLVLNGADPVYIGILATVAAAGHVADGVARVSFRRSHGFAMRMWRPFDTKFRLIAAGRNVGLLLLGLGTLFRIPVTGLDAVALWTLVSLIVVVVRLAQAEGASLRGQKLEPWI</sequence>
<evidence type="ECO:0000313" key="3">
    <source>
        <dbReference type="EMBL" id="MBW0144217.1"/>
    </source>
</evidence>
<evidence type="ECO:0000313" key="4">
    <source>
        <dbReference type="Proteomes" id="UP000698028"/>
    </source>
</evidence>
<organism evidence="3 4">
    <name type="scientific">Sphingomicrobium clamense</name>
    <dbReference type="NCBI Taxonomy" id="2851013"/>
    <lineage>
        <taxon>Bacteria</taxon>
        <taxon>Pseudomonadati</taxon>
        <taxon>Pseudomonadota</taxon>
        <taxon>Alphaproteobacteria</taxon>
        <taxon>Sphingomonadales</taxon>
        <taxon>Sphingomonadaceae</taxon>
        <taxon>Sphingomicrobium</taxon>
    </lineage>
</organism>
<feature type="compositionally biased region" description="Basic and acidic residues" evidence="1">
    <location>
        <begin position="11"/>
        <end position="20"/>
    </location>
</feature>
<reference evidence="3 4" key="1">
    <citation type="submission" date="2021-07" db="EMBL/GenBank/DDBJ databases">
        <title>The draft genome sequence of Sphingomicrobium sp. B8.</title>
        <authorList>
            <person name="Mu L."/>
        </authorList>
    </citation>
    <scope>NUCLEOTIDE SEQUENCE [LARGE SCALE GENOMIC DNA]</scope>
    <source>
        <strain evidence="3 4">B8</strain>
    </source>
</reference>
<feature type="transmembrane region" description="Helical" evidence="2">
    <location>
        <begin position="277"/>
        <end position="300"/>
    </location>
</feature>
<evidence type="ECO:0000256" key="2">
    <source>
        <dbReference type="SAM" id="Phobius"/>
    </source>
</evidence>
<keyword evidence="4" id="KW-1185">Reference proteome</keyword>
<evidence type="ECO:0000256" key="1">
    <source>
        <dbReference type="SAM" id="MobiDB-lite"/>
    </source>
</evidence>
<keyword evidence="2" id="KW-0812">Transmembrane</keyword>
<keyword evidence="2" id="KW-0472">Membrane</keyword>
<dbReference type="RefSeq" id="WP_218632232.1">
    <property type="nucleotide sequence ID" value="NZ_JAHVAH010000001.1"/>
</dbReference>
<feature type="transmembrane region" description="Helical" evidence="2">
    <location>
        <begin position="348"/>
        <end position="365"/>
    </location>
</feature>
<dbReference type="Proteomes" id="UP000698028">
    <property type="component" value="Unassembled WGS sequence"/>
</dbReference>
<proteinExistence type="predicted"/>
<keyword evidence="2" id="KW-1133">Transmembrane helix</keyword>
<feature type="transmembrane region" description="Helical" evidence="2">
    <location>
        <begin position="248"/>
        <end position="265"/>
    </location>
</feature>
<dbReference type="EMBL" id="JAHVAH010000001">
    <property type="protein sequence ID" value="MBW0144217.1"/>
    <property type="molecule type" value="Genomic_DNA"/>
</dbReference>
<feature type="transmembrane region" description="Helical" evidence="2">
    <location>
        <begin position="320"/>
        <end position="342"/>
    </location>
</feature>
<name>A0ABS6V4U0_9SPHN</name>
<feature type="region of interest" description="Disordered" evidence="1">
    <location>
        <begin position="1"/>
        <end position="22"/>
    </location>
</feature>
<feature type="compositionally biased region" description="Pro residues" evidence="1">
    <location>
        <begin position="1"/>
        <end position="10"/>
    </location>
</feature>
<gene>
    <name evidence="3" type="ORF">KTQ36_02775</name>
</gene>
<protein>
    <submittedName>
        <fullName evidence="3">Uncharacterized protein</fullName>
    </submittedName>
</protein>
<feature type="transmembrane region" description="Helical" evidence="2">
    <location>
        <begin position="218"/>
        <end position="236"/>
    </location>
</feature>
<comment type="caution">
    <text evidence="3">The sequence shown here is derived from an EMBL/GenBank/DDBJ whole genome shotgun (WGS) entry which is preliminary data.</text>
</comment>
<feature type="transmembrane region" description="Helical" evidence="2">
    <location>
        <begin position="188"/>
        <end position="212"/>
    </location>
</feature>